<organism evidence="2">
    <name type="scientific">Arundo donax</name>
    <name type="common">Giant reed</name>
    <name type="synonym">Donax arundinaceus</name>
    <dbReference type="NCBI Taxonomy" id="35708"/>
    <lineage>
        <taxon>Eukaryota</taxon>
        <taxon>Viridiplantae</taxon>
        <taxon>Streptophyta</taxon>
        <taxon>Embryophyta</taxon>
        <taxon>Tracheophyta</taxon>
        <taxon>Spermatophyta</taxon>
        <taxon>Magnoliopsida</taxon>
        <taxon>Liliopsida</taxon>
        <taxon>Poales</taxon>
        <taxon>Poaceae</taxon>
        <taxon>PACMAD clade</taxon>
        <taxon>Arundinoideae</taxon>
        <taxon>Arundineae</taxon>
        <taxon>Arundo</taxon>
    </lineage>
</organism>
<feature type="chain" id="PRO_5002046595" description="Secreted protein" evidence="1">
    <location>
        <begin position="19"/>
        <end position="113"/>
    </location>
</feature>
<evidence type="ECO:0000313" key="2">
    <source>
        <dbReference type="EMBL" id="JAD88485.1"/>
    </source>
</evidence>
<proteinExistence type="predicted"/>
<evidence type="ECO:0008006" key="3">
    <source>
        <dbReference type="Google" id="ProtNLM"/>
    </source>
</evidence>
<sequence>MYYLLAVVFFFCSSPLYSSELDHGLNFLHCMLTLGICPLCQDDSSILRKCMLYGVPCLKQSHSILNVCTRRIKCYPSSICYLLMTLSCFYSLPTHIILICSTFFCKNNSYLFL</sequence>
<protein>
    <recommendedName>
        <fullName evidence="3">Secreted protein</fullName>
    </recommendedName>
</protein>
<dbReference type="AlphaFoldDB" id="A0A0A9DS38"/>
<evidence type="ECO:0000256" key="1">
    <source>
        <dbReference type="SAM" id="SignalP"/>
    </source>
</evidence>
<name>A0A0A9DS38_ARUDO</name>
<keyword evidence="1" id="KW-0732">Signal</keyword>
<reference evidence="2" key="1">
    <citation type="submission" date="2014-09" db="EMBL/GenBank/DDBJ databases">
        <authorList>
            <person name="Magalhaes I.L.F."/>
            <person name="Oliveira U."/>
            <person name="Santos F.R."/>
            <person name="Vidigal T.H.D.A."/>
            <person name="Brescovit A.D."/>
            <person name="Santos A.J."/>
        </authorList>
    </citation>
    <scope>NUCLEOTIDE SEQUENCE</scope>
    <source>
        <tissue evidence="2">Shoot tissue taken approximately 20 cm above the soil surface</tissue>
    </source>
</reference>
<accession>A0A0A9DS38</accession>
<feature type="signal peptide" evidence="1">
    <location>
        <begin position="1"/>
        <end position="18"/>
    </location>
</feature>
<reference evidence="2" key="2">
    <citation type="journal article" date="2015" name="Data Brief">
        <title>Shoot transcriptome of the giant reed, Arundo donax.</title>
        <authorList>
            <person name="Barrero R.A."/>
            <person name="Guerrero F.D."/>
            <person name="Moolhuijzen P."/>
            <person name="Goolsby J.A."/>
            <person name="Tidwell J."/>
            <person name="Bellgard S.E."/>
            <person name="Bellgard M.I."/>
        </authorList>
    </citation>
    <scope>NUCLEOTIDE SEQUENCE</scope>
    <source>
        <tissue evidence="2">Shoot tissue taken approximately 20 cm above the soil surface</tissue>
    </source>
</reference>
<dbReference type="EMBL" id="GBRH01209410">
    <property type="protein sequence ID" value="JAD88485.1"/>
    <property type="molecule type" value="Transcribed_RNA"/>
</dbReference>